<dbReference type="Gene3D" id="3.30.200.20">
    <property type="entry name" value="Phosphorylase Kinase, domain 1"/>
    <property type="match status" value="1"/>
</dbReference>
<dbReference type="Pfam" id="PF23213">
    <property type="entry name" value="DUF7065"/>
    <property type="match status" value="1"/>
</dbReference>
<dbReference type="SUPFAM" id="SSF56112">
    <property type="entry name" value="Protein kinase-like (PK-like)"/>
    <property type="match status" value="1"/>
</dbReference>
<dbReference type="PANTHER" id="PTHR21310">
    <property type="entry name" value="AMINOGLYCOSIDE PHOSPHOTRANSFERASE-RELATED-RELATED"/>
    <property type="match status" value="1"/>
</dbReference>
<dbReference type="OrthoDB" id="3897298at2759"/>
<evidence type="ECO:0000259" key="3">
    <source>
        <dbReference type="Pfam" id="PF23213"/>
    </source>
</evidence>
<dbReference type="InterPro" id="IPR002575">
    <property type="entry name" value="Aminoglycoside_PTrfase"/>
</dbReference>
<evidence type="ECO:0000259" key="1">
    <source>
        <dbReference type="Pfam" id="PF01636"/>
    </source>
</evidence>
<dbReference type="Pfam" id="PF23212">
    <property type="entry name" value="DUF7064"/>
    <property type="match status" value="1"/>
</dbReference>
<dbReference type="InterPro" id="IPR055492">
    <property type="entry name" value="DUF7064"/>
</dbReference>
<protein>
    <submittedName>
        <fullName evidence="4">Kinase-like protein</fullName>
    </submittedName>
</protein>
<name>A0A8E2DYK5_9PEZI</name>
<dbReference type="Pfam" id="PF01636">
    <property type="entry name" value="APH"/>
    <property type="match status" value="1"/>
</dbReference>
<organism evidence="4 5">
    <name type="scientific">Lepidopterella palustris CBS 459.81</name>
    <dbReference type="NCBI Taxonomy" id="1314670"/>
    <lineage>
        <taxon>Eukaryota</taxon>
        <taxon>Fungi</taxon>
        <taxon>Dikarya</taxon>
        <taxon>Ascomycota</taxon>
        <taxon>Pezizomycotina</taxon>
        <taxon>Dothideomycetes</taxon>
        <taxon>Pleosporomycetidae</taxon>
        <taxon>Mytilinidiales</taxon>
        <taxon>Argynnaceae</taxon>
        <taxon>Lepidopterella</taxon>
    </lineage>
</organism>
<dbReference type="AlphaFoldDB" id="A0A8E2DYK5"/>
<reference evidence="4 5" key="1">
    <citation type="journal article" date="2016" name="Nat. Commun.">
        <title>Ectomycorrhizal ecology is imprinted in the genome of the dominant symbiotic fungus Cenococcum geophilum.</title>
        <authorList>
            <consortium name="DOE Joint Genome Institute"/>
            <person name="Peter M."/>
            <person name="Kohler A."/>
            <person name="Ohm R.A."/>
            <person name="Kuo A."/>
            <person name="Krutzmann J."/>
            <person name="Morin E."/>
            <person name="Arend M."/>
            <person name="Barry K.W."/>
            <person name="Binder M."/>
            <person name="Choi C."/>
            <person name="Clum A."/>
            <person name="Copeland A."/>
            <person name="Grisel N."/>
            <person name="Haridas S."/>
            <person name="Kipfer T."/>
            <person name="LaButti K."/>
            <person name="Lindquist E."/>
            <person name="Lipzen A."/>
            <person name="Maire R."/>
            <person name="Meier B."/>
            <person name="Mihaltcheva S."/>
            <person name="Molinier V."/>
            <person name="Murat C."/>
            <person name="Poggeler S."/>
            <person name="Quandt C.A."/>
            <person name="Sperisen C."/>
            <person name="Tritt A."/>
            <person name="Tisserant E."/>
            <person name="Crous P.W."/>
            <person name="Henrissat B."/>
            <person name="Nehls U."/>
            <person name="Egli S."/>
            <person name="Spatafora J.W."/>
            <person name="Grigoriev I.V."/>
            <person name="Martin F.M."/>
        </authorList>
    </citation>
    <scope>NUCLEOTIDE SEQUENCE [LARGE SCALE GENOMIC DNA]</scope>
    <source>
        <strain evidence="4 5">CBS 459.81</strain>
    </source>
</reference>
<evidence type="ECO:0000313" key="5">
    <source>
        <dbReference type="Proteomes" id="UP000250266"/>
    </source>
</evidence>
<gene>
    <name evidence="4" type="ORF">K432DRAFT_430259</name>
</gene>
<proteinExistence type="predicted"/>
<dbReference type="InterPro" id="IPR011009">
    <property type="entry name" value="Kinase-like_dom_sf"/>
</dbReference>
<feature type="domain" description="Aminoglycoside phosphotransferase" evidence="1">
    <location>
        <begin position="197"/>
        <end position="426"/>
    </location>
</feature>
<evidence type="ECO:0000313" key="4">
    <source>
        <dbReference type="EMBL" id="OCK74033.1"/>
    </source>
</evidence>
<dbReference type="InterPro" id="IPR055493">
    <property type="entry name" value="DUF7065"/>
</dbReference>
<dbReference type="InterPro" id="IPR041726">
    <property type="entry name" value="ACAD10_11_N"/>
</dbReference>
<dbReference type="GO" id="GO:0016301">
    <property type="term" value="F:kinase activity"/>
    <property type="evidence" value="ECO:0007669"/>
    <property type="project" value="UniProtKB-KW"/>
</dbReference>
<feature type="domain" description="DUF7065" evidence="3">
    <location>
        <begin position="519"/>
        <end position="698"/>
    </location>
</feature>
<dbReference type="EMBL" id="KV745578">
    <property type="protein sequence ID" value="OCK74033.1"/>
    <property type="molecule type" value="Genomic_DNA"/>
</dbReference>
<dbReference type="Gene3D" id="3.90.1200.10">
    <property type="match status" value="1"/>
</dbReference>
<dbReference type="InterPro" id="IPR051678">
    <property type="entry name" value="AGP_Transferase"/>
</dbReference>
<sequence length="851" mass="94664">MKIHPSAQGISLAIRALDSTITPKLTDKAALAAAEVVRHVLTDLLKRQGPAIKLLQELIAEGKALEAEILEAAEKKANSDGIVNDKTDFESLAEEHEQLTIRIVELCSHLSSTDDHRAPALLRRAAEWEHAYYAKIPAVQAPLYGDDETSEGSISAPPLSKEYLEKFLISERGELEVSSFAPMTGGHGKQTYLCDVVYADGKKEELVVRKMDPAPIVLRSMYLVEQEYFFLKCLSKTDYPCPKPFDLARKTDSVDGSFFTMSKMPGSGASMFLKTGEKNFSEKMLLQLAELLAKLHATPIETFAEYFEVYEEPAALKETVEERYTRSIKGWEKYVKDVEHLPSPYMTWIFDWLNRNIPKDTRRPVPTHGDFSVHNVLVEGDDITAVLDWECADFGSPELDLAYCQPLVSQAMPWEKFVARYLESGGQEIREENFAFCQAYSVLRVMLAFNRATYNLQSSLNQDIRFHMVELGYQSVFMGMGLTYTVPPPATEPNDTNPSLKGEAPKVNGHAVTYPPELTLDGGNTLKVHGPEANVRQKPGPAANWQESVVLVWWDNDNHVGGFHRLGHEPNVEGGGRATLWTNLISPDGIFKRTQSIPLREKDLLPNGGYGSGDDTCTVEYIDGAHIWTINDTDTSARLVVKDDGPNIDCFPKKGAMSTEFATAHFDVPVNISGTFTMKGKSYSLNGLGLRDHAWGPRDWGNTVYSHRWVCGSCGPAFSFVAVSWHSTDDKIANFGWVVRDGQVTLARSVDLLTYMEMDSCINRGGRVKFSLTSGEMVEVECNAVPAKCIVCYHHDIACVDRICKFKSSNGFEGFANFESSSNIQFGKRRPVNLVDGVIEDGFTPAGPLRW</sequence>
<dbReference type="CDD" id="cd05154">
    <property type="entry name" value="ACAD10_11_N-like"/>
    <property type="match status" value="1"/>
</dbReference>
<dbReference type="SUPFAM" id="SSF159245">
    <property type="entry name" value="AttH-like"/>
    <property type="match status" value="1"/>
</dbReference>
<keyword evidence="4" id="KW-0418">Kinase</keyword>
<keyword evidence="4" id="KW-0808">Transferase</keyword>
<keyword evidence="5" id="KW-1185">Reference proteome</keyword>
<accession>A0A8E2DYK5</accession>
<feature type="domain" description="DUF7064" evidence="2">
    <location>
        <begin position="700"/>
        <end position="824"/>
    </location>
</feature>
<dbReference type="Proteomes" id="UP000250266">
    <property type="component" value="Unassembled WGS sequence"/>
</dbReference>
<evidence type="ECO:0000259" key="2">
    <source>
        <dbReference type="Pfam" id="PF23212"/>
    </source>
</evidence>